<sequence length="58" mass="5534">MAVGTVRLFSILVTMAAPTPRNGSSVDPSGTGTTGAADAVGVAAADARVASEVTATDA</sequence>
<feature type="region of interest" description="Disordered" evidence="1">
    <location>
        <begin position="18"/>
        <end position="37"/>
    </location>
</feature>
<dbReference type="AlphaFoldDB" id="A0A6J6HAN6"/>
<proteinExistence type="predicted"/>
<gene>
    <name evidence="2" type="ORF">UFOPK1808_01207</name>
    <name evidence="3" type="ORF">UFOPK1889_00824</name>
</gene>
<evidence type="ECO:0000313" key="3">
    <source>
        <dbReference type="EMBL" id="CAB4619904.1"/>
    </source>
</evidence>
<reference evidence="2" key="1">
    <citation type="submission" date="2020-05" db="EMBL/GenBank/DDBJ databases">
        <authorList>
            <person name="Chiriac C."/>
            <person name="Salcher M."/>
            <person name="Ghai R."/>
            <person name="Kavagutti S V."/>
        </authorList>
    </citation>
    <scope>NUCLEOTIDE SEQUENCE</scope>
</reference>
<accession>A0A6J6HAN6</accession>
<dbReference type="EMBL" id="CAEZUZ010000135">
    <property type="protein sequence ID" value="CAB4619904.1"/>
    <property type="molecule type" value="Genomic_DNA"/>
</dbReference>
<organism evidence="2">
    <name type="scientific">freshwater metagenome</name>
    <dbReference type="NCBI Taxonomy" id="449393"/>
    <lineage>
        <taxon>unclassified sequences</taxon>
        <taxon>metagenomes</taxon>
        <taxon>ecological metagenomes</taxon>
    </lineage>
</organism>
<dbReference type="EMBL" id="CAEZUL010000167">
    <property type="protein sequence ID" value="CAB4608375.1"/>
    <property type="molecule type" value="Genomic_DNA"/>
</dbReference>
<protein>
    <submittedName>
        <fullName evidence="2">Unannotated protein</fullName>
    </submittedName>
</protein>
<name>A0A6J6HAN6_9ZZZZ</name>
<evidence type="ECO:0000256" key="1">
    <source>
        <dbReference type="SAM" id="MobiDB-lite"/>
    </source>
</evidence>
<evidence type="ECO:0000313" key="2">
    <source>
        <dbReference type="EMBL" id="CAB4608375.1"/>
    </source>
</evidence>